<evidence type="ECO:0000256" key="1">
    <source>
        <dbReference type="ARBA" id="ARBA00010529"/>
    </source>
</evidence>
<organism evidence="5 6">
    <name type="scientific">Neobacillus mesonae</name>
    <dbReference type="NCBI Taxonomy" id="1193713"/>
    <lineage>
        <taxon>Bacteria</taxon>
        <taxon>Bacillati</taxon>
        <taxon>Bacillota</taxon>
        <taxon>Bacilli</taxon>
        <taxon>Bacillales</taxon>
        <taxon>Bacillaceae</taxon>
        <taxon>Neobacillus</taxon>
    </lineage>
</organism>
<dbReference type="InterPro" id="IPR000119">
    <property type="entry name" value="Hist_DNA-bd"/>
</dbReference>
<dbReference type="STRING" id="1193713.GCA_001636315_05278"/>
<evidence type="ECO:0000256" key="3">
    <source>
        <dbReference type="ARBA" id="ARBA00023125"/>
    </source>
</evidence>
<protein>
    <submittedName>
        <fullName evidence="5">HU family DNA-binding protein</fullName>
    </submittedName>
</protein>
<dbReference type="SMART" id="SM00411">
    <property type="entry name" value="BHL"/>
    <property type="match status" value="1"/>
</dbReference>
<dbReference type="InterPro" id="IPR010992">
    <property type="entry name" value="IHF-like_DNA-bd_dom_sf"/>
</dbReference>
<evidence type="ECO:0000313" key="6">
    <source>
        <dbReference type="Proteomes" id="UP000282892"/>
    </source>
</evidence>
<dbReference type="SUPFAM" id="SSF47729">
    <property type="entry name" value="IHF-like DNA-binding proteins"/>
    <property type="match status" value="1"/>
</dbReference>
<name>A0A3Q9QZC7_9BACI</name>
<dbReference type="AlphaFoldDB" id="A0A3Q9QZC7"/>
<evidence type="ECO:0000256" key="2">
    <source>
        <dbReference type="ARBA" id="ARBA00023067"/>
    </source>
</evidence>
<evidence type="ECO:0000313" key="5">
    <source>
        <dbReference type="EMBL" id="AZU62339.1"/>
    </source>
</evidence>
<dbReference type="PRINTS" id="PR01727">
    <property type="entry name" value="DNABINDINGHU"/>
</dbReference>
<dbReference type="CDD" id="cd13831">
    <property type="entry name" value="HU"/>
    <property type="match status" value="1"/>
</dbReference>
<dbReference type="EMBL" id="CP022572">
    <property type="protein sequence ID" value="AZU62339.1"/>
    <property type="molecule type" value="Genomic_DNA"/>
</dbReference>
<dbReference type="PANTHER" id="PTHR33175">
    <property type="entry name" value="DNA-BINDING PROTEIN HU"/>
    <property type="match status" value="1"/>
</dbReference>
<dbReference type="PANTHER" id="PTHR33175:SF3">
    <property type="entry name" value="DNA-BINDING PROTEIN HU-BETA"/>
    <property type="match status" value="1"/>
</dbReference>
<accession>A0A3Q9QZC7</accession>
<sequence length="89" mass="9830">MDKTKLINAVSQKSGITKKEAEIAVETVIEVITQSLVGGKPFALIGFGKFEVCQREARTRIHPKTGEEFIIQAGKVPVFRVSKSLIQQM</sequence>
<dbReference type="Proteomes" id="UP000282892">
    <property type="component" value="Chromosome"/>
</dbReference>
<dbReference type="Gene3D" id="4.10.520.10">
    <property type="entry name" value="IHF-like DNA-binding proteins"/>
    <property type="match status" value="1"/>
</dbReference>
<gene>
    <name evidence="5" type="ORF">CHR53_14180</name>
</gene>
<comment type="similarity">
    <text evidence="1 4">Belongs to the bacterial histone-like protein family.</text>
</comment>
<keyword evidence="6" id="KW-1185">Reference proteome</keyword>
<dbReference type="Pfam" id="PF00216">
    <property type="entry name" value="Bac_DNA_binding"/>
    <property type="match status" value="1"/>
</dbReference>
<dbReference type="OrthoDB" id="9799835at2"/>
<keyword evidence="2" id="KW-0226">DNA condensation</keyword>
<dbReference type="GO" id="GO:0003677">
    <property type="term" value="F:DNA binding"/>
    <property type="evidence" value="ECO:0007669"/>
    <property type="project" value="UniProtKB-KW"/>
</dbReference>
<evidence type="ECO:0000256" key="4">
    <source>
        <dbReference type="RuleBase" id="RU003939"/>
    </source>
</evidence>
<dbReference type="GO" id="GO:0005829">
    <property type="term" value="C:cytosol"/>
    <property type="evidence" value="ECO:0007669"/>
    <property type="project" value="TreeGrafter"/>
</dbReference>
<dbReference type="RefSeq" id="WP_066399446.1">
    <property type="nucleotide sequence ID" value="NZ_CP022572.1"/>
</dbReference>
<reference evidence="5 6" key="1">
    <citation type="submission" date="2017-07" db="EMBL/GenBank/DDBJ databases">
        <title>The complete genome sequence of Bacillus mesonae strain H20-5, an efficient strain improving plant abiotic stress resistance.</title>
        <authorList>
            <person name="Kim S.Y."/>
            <person name="Song H."/>
            <person name="Sang M.K."/>
            <person name="Weon H.-Y."/>
            <person name="Song J."/>
        </authorList>
    </citation>
    <scope>NUCLEOTIDE SEQUENCE [LARGE SCALE GENOMIC DNA]</scope>
    <source>
        <strain evidence="5 6">H20-5</strain>
    </source>
</reference>
<dbReference type="KEGG" id="nmk:CHR53_14180"/>
<keyword evidence="3 5" id="KW-0238">DNA-binding</keyword>
<dbReference type="GO" id="GO:0030261">
    <property type="term" value="P:chromosome condensation"/>
    <property type="evidence" value="ECO:0007669"/>
    <property type="project" value="UniProtKB-KW"/>
</dbReference>
<proteinExistence type="inferred from homology"/>
<dbReference type="GO" id="GO:0030527">
    <property type="term" value="F:structural constituent of chromatin"/>
    <property type="evidence" value="ECO:0007669"/>
    <property type="project" value="InterPro"/>
</dbReference>